<name>A0A3E2TBD3_9FIRM</name>
<dbReference type="EMBL" id="QVEZ01000001">
    <property type="protein sequence ID" value="RGC07316.1"/>
    <property type="molecule type" value="Genomic_DNA"/>
</dbReference>
<dbReference type="EMBL" id="QVEQ01000003">
    <property type="protein sequence ID" value="RGB72001.1"/>
    <property type="molecule type" value="Genomic_DNA"/>
</dbReference>
<protein>
    <submittedName>
        <fullName evidence="1">Uncharacterized protein</fullName>
    </submittedName>
</protein>
<reference evidence="3 4" key="1">
    <citation type="submission" date="2018-08" db="EMBL/GenBank/DDBJ databases">
        <title>A genome reference for cultivated species of the human gut microbiota.</title>
        <authorList>
            <person name="Zou Y."/>
            <person name="Xue W."/>
            <person name="Luo G."/>
        </authorList>
    </citation>
    <scope>NUCLEOTIDE SEQUENCE [LARGE SCALE GENOMIC DNA]</scope>
    <source>
        <strain evidence="1 4">AF36-11AT</strain>
        <strain evidence="2 3">AM42-11AC</strain>
    </source>
</reference>
<evidence type="ECO:0000313" key="3">
    <source>
        <dbReference type="Proteomes" id="UP000261079"/>
    </source>
</evidence>
<sequence length="204" mass="24150">MQDFSQTLVDSTSVFLDQDQYTVFEKAQKMDYALWGQSSNLKGLNFKIEDAPTFVPMTQNAPTYVKLNGHDYEVYQNSYKEFEEYMKSIFTNDFLSQDSIEKKFANYNGKLAVCDDYDLAQIPYFTGYVGEYYPDDFCSVRYYLKNKTEAQVNFVMIAYYNPNETYEVHDEYSYDDMNKVEYEMQLVKVGYVWRVNKYHSPELG</sequence>
<evidence type="ECO:0000313" key="2">
    <source>
        <dbReference type="EMBL" id="RGC07316.1"/>
    </source>
</evidence>
<accession>A0A3E2TBD3</accession>
<gene>
    <name evidence="2" type="ORF">DW905_01745</name>
    <name evidence="1" type="ORF">DWZ89_05780</name>
</gene>
<comment type="caution">
    <text evidence="1">The sequence shown here is derived from an EMBL/GenBank/DDBJ whole genome shotgun (WGS) entry which is preliminary data.</text>
</comment>
<dbReference type="Proteomes" id="UP000261079">
    <property type="component" value="Unassembled WGS sequence"/>
</dbReference>
<proteinExistence type="predicted"/>
<evidence type="ECO:0000313" key="4">
    <source>
        <dbReference type="Proteomes" id="UP000261140"/>
    </source>
</evidence>
<dbReference type="AlphaFoldDB" id="A0A3E2TBD3"/>
<evidence type="ECO:0000313" key="1">
    <source>
        <dbReference type="EMBL" id="RGB72001.1"/>
    </source>
</evidence>
<dbReference type="Proteomes" id="UP000261140">
    <property type="component" value="Unassembled WGS sequence"/>
</dbReference>
<organism evidence="1 4">
    <name type="scientific">Faecalibacterium prausnitzii</name>
    <dbReference type="NCBI Taxonomy" id="853"/>
    <lineage>
        <taxon>Bacteria</taxon>
        <taxon>Bacillati</taxon>
        <taxon>Bacillota</taxon>
        <taxon>Clostridia</taxon>
        <taxon>Eubacteriales</taxon>
        <taxon>Oscillospiraceae</taxon>
        <taxon>Faecalibacterium</taxon>
    </lineage>
</organism>